<organism evidence="2 3">
    <name type="scientific">Exophiala mesophila</name>
    <name type="common">Black yeast-like fungus</name>
    <dbReference type="NCBI Taxonomy" id="212818"/>
    <lineage>
        <taxon>Eukaryota</taxon>
        <taxon>Fungi</taxon>
        <taxon>Dikarya</taxon>
        <taxon>Ascomycota</taxon>
        <taxon>Pezizomycotina</taxon>
        <taxon>Eurotiomycetes</taxon>
        <taxon>Chaetothyriomycetidae</taxon>
        <taxon>Chaetothyriales</taxon>
        <taxon>Herpotrichiellaceae</taxon>
        <taxon>Exophiala</taxon>
    </lineage>
</organism>
<dbReference type="InterPro" id="IPR000873">
    <property type="entry name" value="AMP-dep_synth/lig_dom"/>
</dbReference>
<dbReference type="InterPro" id="IPR042099">
    <property type="entry name" value="ANL_N_sf"/>
</dbReference>
<gene>
    <name evidence="2" type="ORF">B0A52_07770</name>
</gene>
<feature type="domain" description="AMP-dependent synthetase/ligase" evidence="1">
    <location>
        <begin position="119"/>
        <end position="483"/>
    </location>
</feature>
<dbReference type="SUPFAM" id="SSF56801">
    <property type="entry name" value="Acetyl-CoA synthetase-like"/>
    <property type="match status" value="1"/>
</dbReference>
<dbReference type="Proteomes" id="UP000288859">
    <property type="component" value="Unassembled WGS sequence"/>
</dbReference>
<dbReference type="PROSITE" id="PS00455">
    <property type="entry name" value="AMP_BINDING"/>
    <property type="match status" value="1"/>
</dbReference>
<sequence>MASTRFTAPEIVWKPSHNGTAPMDVYRQHVNRKYTQKLNNTRDLQRWSVKQPHDFWIDLYGYLNILPPLPSSTRKAYDDTRAMKSNPPFFEGHYLNYAENALFANLDSECVALIGIRDDKDIYTGTPDTLTWGQFREKVRQTASALRRSGIKPGDRVGALVATSNWAIILFHAAATIGAIFTCISPELGVEGCVSRLRQVTPSILFVDTHGVYKGKLVPTAAKLRDLLQKLKLQLQVFIVPIVPTQSDFPTIDDFLERSSSSDDLEFTRVPFNHPLMICYSSGTTGAPKCIVHQHGWLMQVKKISTLHNSLGPGKVAMVYSSTSWIVFYAFCGHLTSGSTLVVYNGSPLYPDAKQLLRICERFRVNFLGTSPRNLLEVQISRTIPKIEFDLSPLKMVYTTGAPLSLEQYRWFYRSFPIEAQICNTSGGTDTASSLLIGDPCGPIYAGEMQIYALGMDVDILDPNTGVSIEQTGEAGEMVIRKPFPSMPCFFWGDTNNEIYHNAYFSRFPDLDVWAQHDWLSHNPVTGCYVLHGRSDGVLSELLPGQVLSFDWISFLYAIRDANTVIDPSGVRFGSGEIYAIVEAPPHTKYISNTLCVGRRRPQDHDEQVFLFLVMMPGFSLTDTLRLQIKNAIRNELSPRHVPKFVIAVPDIPMTINGKKVEIAVKNVISGKEVKPSSTVQNPETIEWFKRFRELESEPRDTRI</sequence>
<dbReference type="PANTHER" id="PTHR42921:SF4">
    <property type="entry name" value="ACETOACETYL-COA SYNTHASE (AFU_ORTHOLOGUE AFUA_8G04770)"/>
    <property type="match status" value="1"/>
</dbReference>
<evidence type="ECO:0000313" key="3">
    <source>
        <dbReference type="Proteomes" id="UP000288859"/>
    </source>
</evidence>
<dbReference type="Gene3D" id="3.40.50.12780">
    <property type="entry name" value="N-terminal domain of ligase-like"/>
    <property type="match status" value="1"/>
</dbReference>
<dbReference type="InterPro" id="IPR045851">
    <property type="entry name" value="AMP-bd_C_sf"/>
</dbReference>
<dbReference type="Gene3D" id="3.30.300.30">
    <property type="match status" value="1"/>
</dbReference>
<dbReference type="OrthoDB" id="10253869at2759"/>
<evidence type="ECO:0000313" key="2">
    <source>
        <dbReference type="EMBL" id="RVX67842.1"/>
    </source>
</evidence>
<dbReference type="Pfam" id="PF00501">
    <property type="entry name" value="AMP-binding"/>
    <property type="match status" value="1"/>
</dbReference>
<proteinExistence type="predicted"/>
<dbReference type="GO" id="GO:0030729">
    <property type="term" value="F:acetoacetate-CoA ligase activity"/>
    <property type="evidence" value="ECO:0007669"/>
    <property type="project" value="TreeGrafter"/>
</dbReference>
<dbReference type="PANTHER" id="PTHR42921">
    <property type="entry name" value="ACETOACETYL-COA SYNTHETASE"/>
    <property type="match status" value="1"/>
</dbReference>
<dbReference type="VEuPathDB" id="FungiDB:PV10_00785"/>
<evidence type="ECO:0000259" key="1">
    <source>
        <dbReference type="Pfam" id="PF00501"/>
    </source>
</evidence>
<dbReference type="AlphaFoldDB" id="A0A438MVQ7"/>
<name>A0A438MVQ7_EXOME</name>
<accession>A0A438MVQ7</accession>
<reference evidence="2 3" key="1">
    <citation type="submission" date="2017-03" db="EMBL/GenBank/DDBJ databases">
        <title>Genomes of endolithic fungi from Antarctica.</title>
        <authorList>
            <person name="Coleine C."/>
            <person name="Masonjones S."/>
            <person name="Stajich J.E."/>
        </authorList>
    </citation>
    <scope>NUCLEOTIDE SEQUENCE [LARGE SCALE GENOMIC DNA]</scope>
    <source>
        <strain evidence="2 3">CCFEE 6314</strain>
    </source>
</reference>
<dbReference type="InterPro" id="IPR020845">
    <property type="entry name" value="AMP-binding_CS"/>
</dbReference>
<protein>
    <recommendedName>
        <fullName evidence="1">AMP-dependent synthetase/ligase domain-containing protein</fullName>
    </recommendedName>
</protein>
<comment type="caution">
    <text evidence="2">The sequence shown here is derived from an EMBL/GenBank/DDBJ whole genome shotgun (WGS) entry which is preliminary data.</text>
</comment>
<dbReference type="EMBL" id="NAJM01000044">
    <property type="protein sequence ID" value="RVX67842.1"/>
    <property type="molecule type" value="Genomic_DNA"/>
</dbReference>